<gene>
    <name evidence="7" type="ORF">T265_01888</name>
</gene>
<name>A0A075AIN7_OPIVI</name>
<dbReference type="PANTHER" id="PTHR22834">
    <property type="entry name" value="NUCLEAR FUSION PROTEIN FUS2"/>
    <property type="match status" value="1"/>
</dbReference>
<dbReference type="InterPro" id="IPR027267">
    <property type="entry name" value="AH/BAR_dom_sf"/>
</dbReference>
<evidence type="ECO:0000256" key="4">
    <source>
        <dbReference type="SAM" id="Phobius"/>
    </source>
</evidence>
<dbReference type="InterPro" id="IPR000219">
    <property type="entry name" value="DH_dom"/>
</dbReference>
<accession>A0A075AIN7</accession>
<evidence type="ECO:0008006" key="9">
    <source>
        <dbReference type="Google" id="ProtNLM"/>
    </source>
</evidence>
<keyword evidence="4" id="KW-1133">Transmembrane helix</keyword>
<sequence length="698" mass="80350">MSVRRGSLSDDEDTLSHSTTGHQPQHKSKRGYLLDELVSTQLQFAIDMEQLYSAIKRASVKLNAEDSHALYSNLEQVASLSMELHKCWNQKLLHYATVDWDRSCLATETVPFVDRLNEVFFVYCANFDVDSVKKNFAVESFVEEVIQILRERKPTLVNLNTELIKPVQRLVKLEQLFEKLKEATSERHQDYQSTCDLYENFRALLRRTNEDKRWNDIRTEVFEEVGKGKRLKGYSKSLRIFEHFKTGRKMPSDPRLAHEKWRLDGLLESVEMVRKWIVRRFDLLQSDPRLAHEKWRLDGLLESVEMLRKWIVRRFDLIQESFASERQFLESFSNVSGLDGQVTLHHRIGICPSSCPIAIDSITAHISIMDSALEYMEHVTRPKLQDKVISRLQELSEMLYDPNLLLEQLEKTEKECAHAESLLLQATSKNQPTTVLAERRAELQHRKETLRGNLLSQLPLLISRSETLLLSILSYTFLLTATLMNRYGSLMNHQMSRRRMSSYHESQMTTDDFLQFVDEIAQRVGPGVTKKLSSSIPTPTHSRSNQSKSSEIRAEVIEALKNNLEKAVLRKREKTDTAHYLTVPNGRYSVQSYTCEGYNSSTNTSPSSSNQSPTIGFFARPVSPHSRKLSHSSRHEATHRAAYPFTARNSNELSLKAGQLVVLLDDRDATGNTDWSRVRTLSPKRAGYVPSKYLQPIN</sequence>
<dbReference type="InterPro" id="IPR035899">
    <property type="entry name" value="DBL_dom_sf"/>
</dbReference>
<evidence type="ECO:0000256" key="1">
    <source>
        <dbReference type="ARBA" id="ARBA00022443"/>
    </source>
</evidence>
<dbReference type="Gene3D" id="1.20.1270.60">
    <property type="entry name" value="Arfaptin homology (AH) domain/BAR domain"/>
    <property type="match status" value="1"/>
</dbReference>
<feature type="transmembrane region" description="Helical" evidence="4">
    <location>
        <begin position="468"/>
        <end position="488"/>
    </location>
</feature>
<dbReference type="KEGG" id="ovi:T265_01888"/>
<dbReference type="InterPro" id="IPR001452">
    <property type="entry name" value="SH3_domain"/>
</dbReference>
<dbReference type="OrthoDB" id="6251231at2759"/>
<dbReference type="GO" id="GO:0005085">
    <property type="term" value="F:guanyl-nucleotide exchange factor activity"/>
    <property type="evidence" value="ECO:0007669"/>
    <property type="project" value="InterPro"/>
</dbReference>
<dbReference type="InterPro" id="IPR051492">
    <property type="entry name" value="Dynamin-Rho_GEF"/>
</dbReference>
<evidence type="ECO:0000259" key="6">
    <source>
        <dbReference type="PROSITE" id="PS50010"/>
    </source>
</evidence>
<feature type="region of interest" description="Disordered" evidence="3">
    <location>
        <begin position="1"/>
        <end position="28"/>
    </location>
</feature>
<dbReference type="SMART" id="SM00326">
    <property type="entry name" value="SH3"/>
    <property type="match status" value="1"/>
</dbReference>
<dbReference type="CTD" id="20316076"/>
<dbReference type="AlphaFoldDB" id="A0A075AIN7"/>
<dbReference type="Pfam" id="PF00621">
    <property type="entry name" value="RhoGEF"/>
    <property type="match status" value="1"/>
</dbReference>
<keyword evidence="8" id="KW-1185">Reference proteome</keyword>
<feature type="compositionally biased region" description="Polar residues" evidence="3">
    <location>
        <begin position="531"/>
        <end position="549"/>
    </location>
</feature>
<dbReference type="InterPro" id="IPR036028">
    <property type="entry name" value="SH3-like_dom_sf"/>
</dbReference>
<feature type="domain" description="DH" evidence="6">
    <location>
        <begin position="29"/>
        <end position="211"/>
    </location>
</feature>
<feature type="region of interest" description="Disordered" evidence="3">
    <location>
        <begin position="528"/>
        <end position="551"/>
    </location>
</feature>
<dbReference type="SUPFAM" id="SSF50044">
    <property type="entry name" value="SH3-domain"/>
    <property type="match status" value="1"/>
</dbReference>
<evidence type="ECO:0000313" key="8">
    <source>
        <dbReference type="Proteomes" id="UP000054324"/>
    </source>
</evidence>
<dbReference type="Pfam" id="PF00018">
    <property type="entry name" value="SH3_1"/>
    <property type="match status" value="1"/>
</dbReference>
<organism evidence="7 8">
    <name type="scientific">Opisthorchis viverrini</name>
    <name type="common">Southeast Asian liver fluke</name>
    <dbReference type="NCBI Taxonomy" id="6198"/>
    <lineage>
        <taxon>Eukaryota</taxon>
        <taxon>Metazoa</taxon>
        <taxon>Spiralia</taxon>
        <taxon>Lophotrochozoa</taxon>
        <taxon>Platyhelminthes</taxon>
        <taxon>Trematoda</taxon>
        <taxon>Digenea</taxon>
        <taxon>Opisthorchiida</taxon>
        <taxon>Opisthorchiata</taxon>
        <taxon>Opisthorchiidae</taxon>
        <taxon>Opisthorchis</taxon>
    </lineage>
</organism>
<feature type="domain" description="SH3" evidence="5">
    <location>
        <begin position="634"/>
        <end position="698"/>
    </location>
</feature>
<dbReference type="SUPFAM" id="SSF103657">
    <property type="entry name" value="BAR/IMD domain-like"/>
    <property type="match status" value="1"/>
</dbReference>
<dbReference type="Gene3D" id="2.30.30.40">
    <property type="entry name" value="SH3 Domains"/>
    <property type="match status" value="1"/>
</dbReference>
<keyword evidence="1 2" id="KW-0728">SH3 domain</keyword>
<dbReference type="Gene3D" id="1.20.900.10">
    <property type="entry name" value="Dbl homology (DH) domain"/>
    <property type="match status" value="1"/>
</dbReference>
<dbReference type="GO" id="GO:0005737">
    <property type="term" value="C:cytoplasm"/>
    <property type="evidence" value="ECO:0007669"/>
    <property type="project" value="TreeGrafter"/>
</dbReference>
<dbReference type="EMBL" id="KL596639">
    <property type="protein sequence ID" value="KER31954.1"/>
    <property type="molecule type" value="Genomic_DNA"/>
</dbReference>
<dbReference type="STRING" id="6198.A0A075AIN7"/>
<dbReference type="PROSITE" id="PS50002">
    <property type="entry name" value="SH3"/>
    <property type="match status" value="1"/>
</dbReference>
<dbReference type="Proteomes" id="UP000054324">
    <property type="component" value="Unassembled WGS sequence"/>
</dbReference>
<evidence type="ECO:0000256" key="2">
    <source>
        <dbReference type="PROSITE-ProRule" id="PRU00192"/>
    </source>
</evidence>
<dbReference type="RefSeq" id="XP_009164278.1">
    <property type="nucleotide sequence ID" value="XM_009166014.1"/>
</dbReference>
<dbReference type="GeneID" id="20316076"/>
<keyword evidence="4" id="KW-0812">Transmembrane</keyword>
<dbReference type="PROSITE" id="PS50010">
    <property type="entry name" value="DH_2"/>
    <property type="match status" value="1"/>
</dbReference>
<reference evidence="7 8" key="1">
    <citation type="submission" date="2013-11" db="EMBL/GenBank/DDBJ databases">
        <title>Opisthorchis viverrini - life in the bile duct.</title>
        <authorList>
            <person name="Young N.D."/>
            <person name="Nagarajan N."/>
            <person name="Lin S.J."/>
            <person name="Korhonen P.K."/>
            <person name="Jex A.R."/>
            <person name="Hall R.S."/>
            <person name="Safavi-Hemami H."/>
            <person name="Kaewkong W."/>
            <person name="Bertrand D."/>
            <person name="Gao S."/>
            <person name="Seet Q."/>
            <person name="Wongkham S."/>
            <person name="Teh B.T."/>
            <person name="Wongkham C."/>
            <person name="Intapan P.M."/>
            <person name="Maleewong W."/>
            <person name="Yang X."/>
            <person name="Hu M."/>
            <person name="Wang Z."/>
            <person name="Hofmann A."/>
            <person name="Sternberg P.W."/>
            <person name="Tan P."/>
            <person name="Wang J."/>
            <person name="Gasser R.B."/>
        </authorList>
    </citation>
    <scope>NUCLEOTIDE SEQUENCE [LARGE SCALE GENOMIC DNA]</scope>
</reference>
<protein>
    <recommendedName>
        <fullName evidence="9">SH3 domain protein</fullName>
    </recommendedName>
</protein>
<evidence type="ECO:0000313" key="7">
    <source>
        <dbReference type="EMBL" id="KER31954.1"/>
    </source>
</evidence>
<proteinExistence type="predicted"/>
<keyword evidence="4" id="KW-0472">Membrane</keyword>
<evidence type="ECO:0000259" key="5">
    <source>
        <dbReference type="PROSITE" id="PS50002"/>
    </source>
</evidence>
<evidence type="ECO:0000256" key="3">
    <source>
        <dbReference type="SAM" id="MobiDB-lite"/>
    </source>
</evidence>
<dbReference type="SUPFAM" id="SSF48065">
    <property type="entry name" value="DBL homology domain (DH-domain)"/>
    <property type="match status" value="1"/>
</dbReference>
<dbReference type="PANTHER" id="PTHR22834:SF9">
    <property type="entry name" value="RHO GUANINE NUCLEOTIDE EXCHANGE FACTOR 37"/>
    <property type="match status" value="1"/>
</dbReference>